<feature type="compositionally biased region" description="Basic and acidic residues" evidence="4">
    <location>
        <begin position="209"/>
        <end position="229"/>
    </location>
</feature>
<dbReference type="InterPro" id="IPR032675">
    <property type="entry name" value="LRR_dom_sf"/>
</dbReference>
<accession>A0ABD2PFW4</accession>
<evidence type="ECO:0000313" key="7">
    <source>
        <dbReference type="Proteomes" id="UP001516400"/>
    </source>
</evidence>
<keyword evidence="5" id="KW-0812">Transmembrane</keyword>
<evidence type="ECO:0000313" key="6">
    <source>
        <dbReference type="EMBL" id="KAL3289799.1"/>
    </source>
</evidence>
<organism evidence="6 7">
    <name type="scientific">Cryptolaemus montrouzieri</name>
    <dbReference type="NCBI Taxonomy" id="559131"/>
    <lineage>
        <taxon>Eukaryota</taxon>
        <taxon>Metazoa</taxon>
        <taxon>Ecdysozoa</taxon>
        <taxon>Arthropoda</taxon>
        <taxon>Hexapoda</taxon>
        <taxon>Insecta</taxon>
        <taxon>Pterygota</taxon>
        <taxon>Neoptera</taxon>
        <taxon>Endopterygota</taxon>
        <taxon>Coleoptera</taxon>
        <taxon>Polyphaga</taxon>
        <taxon>Cucujiformia</taxon>
        <taxon>Coccinelloidea</taxon>
        <taxon>Coccinellidae</taxon>
        <taxon>Scymninae</taxon>
        <taxon>Scymnini</taxon>
        <taxon>Cryptolaemus</taxon>
    </lineage>
</organism>
<feature type="compositionally biased region" description="Basic residues" evidence="4">
    <location>
        <begin position="271"/>
        <end position="284"/>
    </location>
</feature>
<dbReference type="PANTHER" id="PTHR24373">
    <property type="entry name" value="SLIT RELATED LEUCINE-RICH REPEAT NEURONAL PROTEIN"/>
    <property type="match status" value="1"/>
</dbReference>
<evidence type="ECO:0000256" key="5">
    <source>
        <dbReference type="SAM" id="Phobius"/>
    </source>
</evidence>
<evidence type="ECO:0000256" key="1">
    <source>
        <dbReference type="ARBA" id="ARBA00022614"/>
    </source>
</evidence>
<feature type="region of interest" description="Disordered" evidence="4">
    <location>
        <begin position="209"/>
        <end position="236"/>
    </location>
</feature>
<feature type="compositionally biased region" description="Low complexity" evidence="4">
    <location>
        <begin position="251"/>
        <end position="261"/>
    </location>
</feature>
<dbReference type="InterPro" id="IPR003591">
    <property type="entry name" value="Leu-rich_rpt_typical-subtyp"/>
</dbReference>
<dbReference type="PANTHER" id="PTHR24373:SF275">
    <property type="entry name" value="TIR DOMAIN-CONTAINING PROTEIN"/>
    <property type="match status" value="1"/>
</dbReference>
<dbReference type="AlphaFoldDB" id="A0ABD2PFW4"/>
<keyword evidence="1" id="KW-0433">Leucine-rich repeat</keyword>
<sequence length="316" mass="37079">MLDLSNCEINILRRYSLRNLPALTEIHLHRNQISYLPDNLEASHLVYFDIANNDINSINNQTFTSLRSLRFLILSGNKLTTIDPSFFPQVVDLYIEDNPWLCDCDSLQQMYNWMIRTDQNVKQLKCQLPAKVEGLTWEEACYNTWSKVYIPQRSVWWYSLSFFITLGILLLLIYISKKVDERRKNEMEQQAEERRAVEQLEFIQRQQTRERLRRLEEQEESRNAPDPRESQGPPTYNEALLLPRLDASHPSLAGSLPSLSSIQGSNQDISKRRRQRRKRRRKRSNSSNPEPNGASNVNATDQSDNDRHTEMEESSF</sequence>
<dbReference type="EMBL" id="JABFTP020000186">
    <property type="protein sequence ID" value="KAL3289799.1"/>
    <property type="molecule type" value="Genomic_DNA"/>
</dbReference>
<feature type="compositionally biased region" description="Basic and acidic residues" evidence="4">
    <location>
        <begin position="304"/>
        <end position="316"/>
    </location>
</feature>
<dbReference type="InterPro" id="IPR001611">
    <property type="entry name" value="Leu-rich_rpt"/>
</dbReference>
<feature type="transmembrane region" description="Helical" evidence="5">
    <location>
        <begin position="155"/>
        <end position="175"/>
    </location>
</feature>
<evidence type="ECO:0000256" key="2">
    <source>
        <dbReference type="ARBA" id="ARBA00022729"/>
    </source>
</evidence>
<evidence type="ECO:0000256" key="3">
    <source>
        <dbReference type="ARBA" id="ARBA00022737"/>
    </source>
</evidence>
<keyword evidence="3" id="KW-0677">Repeat</keyword>
<name>A0ABD2PFW4_9CUCU</name>
<keyword evidence="5" id="KW-1133">Transmembrane helix</keyword>
<keyword evidence="7" id="KW-1185">Reference proteome</keyword>
<dbReference type="Pfam" id="PF13855">
    <property type="entry name" value="LRR_8"/>
    <property type="match status" value="1"/>
</dbReference>
<proteinExistence type="predicted"/>
<dbReference type="Gene3D" id="3.80.10.10">
    <property type="entry name" value="Ribonuclease Inhibitor"/>
    <property type="match status" value="1"/>
</dbReference>
<reference evidence="6 7" key="1">
    <citation type="journal article" date="2021" name="BMC Biol.">
        <title>Horizontally acquired antibacterial genes associated with adaptive radiation of ladybird beetles.</title>
        <authorList>
            <person name="Li H.S."/>
            <person name="Tang X.F."/>
            <person name="Huang Y.H."/>
            <person name="Xu Z.Y."/>
            <person name="Chen M.L."/>
            <person name="Du X.Y."/>
            <person name="Qiu B.Y."/>
            <person name="Chen P.T."/>
            <person name="Zhang W."/>
            <person name="Slipinski A."/>
            <person name="Escalona H.E."/>
            <person name="Waterhouse R.M."/>
            <person name="Zwick A."/>
            <person name="Pang H."/>
        </authorList>
    </citation>
    <scope>NUCLEOTIDE SEQUENCE [LARGE SCALE GENOMIC DNA]</scope>
    <source>
        <strain evidence="6">SYSU2018</strain>
    </source>
</reference>
<dbReference type="Proteomes" id="UP001516400">
    <property type="component" value="Unassembled WGS sequence"/>
</dbReference>
<feature type="region of interest" description="Disordered" evidence="4">
    <location>
        <begin position="251"/>
        <end position="316"/>
    </location>
</feature>
<dbReference type="SMART" id="SM00369">
    <property type="entry name" value="LRR_TYP"/>
    <property type="match status" value="2"/>
</dbReference>
<gene>
    <name evidence="6" type="ORF">HHI36_023191</name>
</gene>
<dbReference type="SUPFAM" id="SSF52058">
    <property type="entry name" value="L domain-like"/>
    <property type="match status" value="1"/>
</dbReference>
<dbReference type="InterPro" id="IPR050328">
    <property type="entry name" value="Dev_Immune_Receptor"/>
</dbReference>
<feature type="compositionally biased region" description="Polar residues" evidence="4">
    <location>
        <begin position="285"/>
        <end position="302"/>
    </location>
</feature>
<protein>
    <submittedName>
        <fullName evidence="6">Uncharacterized protein</fullName>
    </submittedName>
</protein>
<evidence type="ECO:0000256" key="4">
    <source>
        <dbReference type="SAM" id="MobiDB-lite"/>
    </source>
</evidence>
<dbReference type="PROSITE" id="PS51450">
    <property type="entry name" value="LRR"/>
    <property type="match status" value="1"/>
</dbReference>
<keyword evidence="5" id="KW-0472">Membrane</keyword>
<keyword evidence="2" id="KW-0732">Signal</keyword>
<comment type="caution">
    <text evidence="6">The sequence shown here is derived from an EMBL/GenBank/DDBJ whole genome shotgun (WGS) entry which is preliminary data.</text>
</comment>